<keyword evidence="2" id="KW-1185">Reference proteome</keyword>
<dbReference type="CTD" id="36374011"/>
<evidence type="ECO:0000313" key="1">
    <source>
        <dbReference type="EMBL" id="CEF61641.1"/>
    </source>
</evidence>
<reference evidence="3" key="3">
    <citation type="submission" date="2020-12" db="UniProtKB">
        <authorList>
            <consortium name="WormBaseParasite"/>
        </authorList>
    </citation>
    <scope>IDENTIFICATION</scope>
</reference>
<evidence type="ECO:0000313" key="2">
    <source>
        <dbReference type="Proteomes" id="UP000035682"/>
    </source>
</evidence>
<reference evidence="1" key="2">
    <citation type="submission" date="2014-09" db="EMBL/GenBank/DDBJ databases">
        <authorList>
            <person name="Aslett A.Martin."/>
        </authorList>
    </citation>
    <scope>NUCLEOTIDE SEQUENCE</scope>
    <source>
        <strain evidence="1">ED321 Heterogonic</strain>
    </source>
</reference>
<dbReference type="AlphaFoldDB" id="A0A090KW42"/>
<dbReference type="EMBL" id="LN609432">
    <property type="protein sequence ID" value="CEF61641.1"/>
    <property type="molecule type" value="Genomic_DNA"/>
</dbReference>
<accession>A0A090KW42</accession>
<reference evidence="2" key="1">
    <citation type="submission" date="2014-09" db="EMBL/GenBank/DDBJ databases">
        <authorList>
            <person name="Martin A.A."/>
        </authorList>
    </citation>
    <scope>NUCLEOTIDE SEQUENCE</scope>
    <source>
        <strain evidence="2">ED321</strain>
    </source>
</reference>
<dbReference type="WormBase" id="SRAE_0000075600">
    <property type="protein sequence ID" value="SRP01343"/>
    <property type="gene ID" value="WBGene00256515"/>
</dbReference>
<evidence type="ECO:0000313" key="3">
    <source>
        <dbReference type="WBParaSite" id="SRAE_0000075600.1"/>
    </source>
</evidence>
<evidence type="ECO:0000313" key="4">
    <source>
        <dbReference type="WormBase" id="SRAE_0000075600"/>
    </source>
</evidence>
<name>A0A090KW42_STRRB</name>
<feature type="non-terminal residue" evidence="1">
    <location>
        <position position="1"/>
    </location>
</feature>
<protein>
    <submittedName>
        <fullName evidence="1 3">Uncharacterized protein</fullName>
    </submittedName>
</protein>
<dbReference type="GeneID" id="36374011"/>
<dbReference type="WBParaSite" id="SRAE_0000075600.1">
    <property type="protein sequence ID" value="SRAE_0000075600.1"/>
    <property type="gene ID" value="WBGene00256515"/>
</dbReference>
<accession>A0A7I5TB83</accession>
<dbReference type="RefSeq" id="XP_024500848.1">
    <property type="nucleotide sequence ID" value="XM_024646695.1"/>
</dbReference>
<dbReference type="Proteomes" id="UP000035682">
    <property type="component" value="Unplaced"/>
</dbReference>
<gene>
    <name evidence="1 3 4" type="ORF">SRAE_0000075600</name>
</gene>
<proteinExistence type="predicted"/>
<sequence length="94" mass="10917">RLTESEKFKNIAKEARKTTNKTINFEEDRSIEDHQIKELTELVTVLATQVQKLVKIQADTERHSNNINTATQAQAEIARNVVIKEYKSEENFEE</sequence>
<organism evidence="1">
    <name type="scientific">Strongyloides ratti</name>
    <name type="common">Parasitic roundworm</name>
    <dbReference type="NCBI Taxonomy" id="34506"/>
    <lineage>
        <taxon>Eukaryota</taxon>
        <taxon>Metazoa</taxon>
        <taxon>Ecdysozoa</taxon>
        <taxon>Nematoda</taxon>
        <taxon>Chromadorea</taxon>
        <taxon>Rhabditida</taxon>
        <taxon>Tylenchina</taxon>
        <taxon>Panagrolaimomorpha</taxon>
        <taxon>Strongyloidoidea</taxon>
        <taxon>Strongyloididae</taxon>
        <taxon>Strongyloides</taxon>
    </lineage>
</organism>